<reference evidence="1" key="1">
    <citation type="submission" date="2021-01" db="EMBL/GenBank/DDBJ databases">
        <title>Chromosome-level genome assembly of a human fungal pathogen reveals clustering of transcriptionally co-regulated genes.</title>
        <authorList>
            <person name="Voorhies M."/>
            <person name="Cohen S."/>
            <person name="Shea T.P."/>
            <person name="Petrus S."/>
            <person name="Munoz J.F."/>
            <person name="Poplawski S."/>
            <person name="Goldman W.E."/>
            <person name="Michael T."/>
            <person name="Cuomo C.A."/>
            <person name="Sil A."/>
            <person name="Beyhan S."/>
        </authorList>
    </citation>
    <scope>NUCLEOTIDE SEQUENCE</scope>
    <source>
        <strain evidence="1">WU24</strain>
    </source>
</reference>
<evidence type="ECO:0000313" key="1">
    <source>
        <dbReference type="EMBL" id="QSS61519.1"/>
    </source>
</evidence>
<organism evidence="1 2">
    <name type="scientific">Ajellomyces capsulatus</name>
    <name type="common">Darling's disease fungus</name>
    <name type="synonym">Histoplasma capsulatum</name>
    <dbReference type="NCBI Taxonomy" id="5037"/>
    <lineage>
        <taxon>Eukaryota</taxon>
        <taxon>Fungi</taxon>
        <taxon>Dikarya</taxon>
        <taxon>Ascomycota</taxon>
        <taxon>Pezizomycotina</taxon>
        <taxon>Eurotiomycetes</taxon>
        <taxon>Eurotiomycetidae</taxon>
        <taxon>Onygenales</taxon>
        <taxon>Ajellomycetaceae</taxon>
        <taxon>Histoplasma</taxon>
    </lineage>
</organism>
<proteinExistence type="predicted"/>
<dbReference type="OrthoDB" id="10537332at2759"/>
<gene>
    <name evidence="1" type="ORF">I7I51_03694</name>
</gene>
<accession>A0A8A1M675</accession>
<protein>
    <submittedName>
        <fullName evidence="1">Uncharacterized protein</fullName>
    </submittedName>
</protein>
<name>A0A8A1M675_AJECA</name>
<dbReference type="AlphaFoldDB" id="A0A8A1M675"/>
<evidence type="ECO:0000313" key="2">
    <source>
        <dbReference type="Proteomes" id="UP000663671"/>
    </source>
</evidence>
<dbReference type="EMBL" id="CP069111">
    <property type="protein sequence ID" value="QSS61519.1"/>
    <property type="molecule type" value="Genomic_DNA"/>
</dbReference>
<dbReference type="VEuPathDB" id="FungiDB:I7I51_03694"/>
<dbReference type="Proteomes" id="UP000663671">
    <property type="component" value="Chromosome 5"/>
</dbReference>
<sequence length="65" mass="6822">MTALIGISSSGLKPKKIYLPEGQAARSNPLPGVGKRTSKSQGMKAYLISSKGWKAQAQHSRAGVP</sequence>